<keyword evidence="1" id="KW-0812">Transmembrane</keyword>
<keyword evidence="2" id="KW-0614">Plasmid</keyword>
<dbReference type="AlphaFoldDB" id="Q4W1T6"/>
<name>Q4W1T6_PSEAI</name>
<evidence type="ECO:0000256" key="1">
    <source>
        <dbReference type="SAM" id="Phobius"/>
    </source>
</evidence>
<protein>
    <submittedName>
        <fullName evidence="2">Uncharacterized protein</fullName>
    </submittedName>
</protein>
<geneLocation type="plasmid" evidence="2">
    <name>Rms149</name>
</geneLocation>
<organism evidence="2">
    <name type="scientific">Pseudomonas aeruginosa</name>
    <dbReference type="NCBI Taxonomy" id="287"/>
    <lineage>
        <taxon>Bacteria</taxon>
        <taxon>Pseudomonadati</taxon>
        <taxon>Pseudomonadota</taxon>
        <taxon>Gammaproteobacteria</taxon>
        <taxon>Pseudomonadales</taxon>
        <taxon>Pseudomonadaceae</taxon>
        <taxon>Pseudomonas</taxon>
    </lineage>
</organism>
<accession>Q4W1T6</accession>
<keyword evidence="1" id="KW-1133">Transmembrane helix</keyword>
<evidence type="ECO:0000313" key="2">
    <source>
        <dbReference type="EMBL" id="CAI46959.1"/>
    </source>
</evidence>
<dbReference type="EMBL" id="AJ877225">
    <property type="protein sequence ID" value="CAI46959.1"/>
    <property type="molecule type" value="Genomic_DNA"/>
</dbReference>
<proteinExistence type="predicted"/>
<dbReference type="RefSeq" id="WP_011270158.1">
    <property type="nucleotide sequence ID" value="NC_007100.1"/>
</dbReference>
<reference evidence="2" key="1">
    <citation type="journal article" date="2005" name="J. Bacteriol.">
        <title>The IncP-6 plasmid Rms149 consists of a small mobilizable backbone with multiple large insertions.</title>
        <authorList>
            <person name="Haines A.S."/>
            <person name="Jones K."/>
            <person name="Cheung M."/>
            <person name="Thomas C.M."/>
        </authorList>
    </citation>
    <scope>NUCLEOTIDE SEQUENCE [LARGE SCALE GENOMIC DNA]</scope>
    <source>
        <strain evidence="2">Ps142</strain>
        <plasmid evidence="2">Rms149</plasmid>
    </source>
</reference>
<keyword evidence="1" id="KW-0472">Membrane</keyword>
<sequence>MNRSKGVIRIVLLVATLVVFAGAYISVYFINTFIKLDAGVCISEGRILDDEEHRRAFLRSMVRLGVDNSNVHNNLIGTQALRTGIIHNSPVFDFFSLITEFSKNERSFEDNFSINVVAPGAVEFDVNKDLHEPFTLVVYRVSPSGSSSFTDSRNVNRTSAPKGYAPSLYEKYQGFGRHYYRIEYTFVRVDCCSERAQGEDRLAYIERKSKAYLGSIKSLERGLAVRTSVAAASNCGDILTESSDNGVGTRSIRWITF</sequence>
<gene>
    <name evidence="2" type="primary">hlyI</name>
</gene>
<feature type="transmembrane region" description="Helical" evidence="1">
    <location>
        <begin position="7"/>
        <end position="30"/>
    </location>
</feature>